<dbReference type="PANTHER" id="PTHR43591">
    <property type="entry name" value="METHYLTRANSFERASE"/>
    <property type="match status" value="1"/>
</dbReference>
<dbReference type="Pfam" id="PF08241">
    <property type="entry name" value="Methyltransf_11"/>
    <property type="match status" value="1"/>
</dbReference>
<dbReference type="RefSeq" id="WP_090842627.1">
    <property type="nucleotide sequence ID" value="NZ_FNIL01000004.1"/>
</dbReference>
<proteinExistence type="predicted"/>
<dbReference type="SUPFAM" id="SSF53335">
    <property type="entry name" value="S-adenosyl-L-methionine-dependent methyltransferases"/>
    <property type="match status" value="1"/>
</dbReference>
<name>A0A1H0F5C6_9BACI</name>
<dbReference type="GO" id="GO:0032259">
    <property type="term" value="P:methylation"/>
    <property type="evidence" value="ECO:0007669"/>
    <property type="project" value="UniProtKB-KW"/>
</dbReference>
<evidence type="ECO:0000313" key="3">
    <source>
        <dbReference type="Proteomes" id="UP000198778"/>
    </source>
</evidence>
<dbReference type="EMBL" id="FNIL01000004">
    <property type="protein sequence ID" value="SDN89796.1"/>
    <property type="molecule type" value="Genomic_DNA"/>
</dbReference>
<evidence type="ECO:0000259" key="1">
    <source>
        <dbReference type="Pfam" id="PF08241"/>
    </source>
</evidence>
<keyword evidence="2" id="KW-0489">Methyltransferase</keyword>
<evidence type="ECO:0000313" key="2">
    <source>
        <dbReference type="EMBL" id="SDN89796.1"/>
    </source>
</evidence>
<sequence length="192" mass="21392">MHHPHGKHSHGKVSYLESSERRKEFSPAKLLDLIPIKETDNILDFGAGTGYFSIPAAKRTEGNVYALDIDAPMLEIINEKASKEHLENIVSVHGRMEDLLLPDASVDAVIASLVLHEIQPLAPLLAQLRKVLKQDGYLVCLELEPKQHDGKAPRITSEGMEKELKEAGFHVLEKHLPTASLYVLVAQKKNNR</sequence>
<dbReference type="Proteomes" id="UP000198778">
    <property type="component" value="Unassembled WGS sequence"/>
</dbReference>
<dbReference type="InterPro" id="IPR029063">
    <property type="entry name" value="SAM-dependent_MTases_sf"/>
</dbReference>
<dbReference type="GO" id="GO:0008757">
    <property type="term" value="F:S-adenosylmethionine-dependent methyltransferase activity"/>
    <property type="evidence" value="ECO:0007669"/>
    <property type="project" value="InterPro"/>
</dbReference>
<accession>A0A1H0F5C6</accession>
<keyword evidence="3" id="KW-1185">Reference proteome</keyword>
<keyword evidence="2" id="KW-0808">Transferase</keyword>
<dbReference type="Gene3D" id="3.40.50.150">
    <property type="entry name" value="Vaccinia Virus protein VP39"/>
    <property type="match status" value="1"/>
</dbReference>
<organism evidence="2 3">
    <name type="scientific">Alkalicoccus daliensis</name>
    <dbReference type="NCBI Taxonomy" id="745820"/>
    <lineage>
        <taxon>Bacteria</taxon>
        <taxon>Bacillati</taxon>
        <taxon>Bacillota</taxon>
        <taxon>Bacilli</taxon>
        <taxon>Bacillales</taxon>
        <taxon>Bacillaceae</taxon>
        <taxon>Alkalicoccus</taxon>
    </lineage>
</organism>
<dbReference type="PANTHER" id="PTHR43591:SF24">
    <property type="entry name" value="2-METHOXY-6-POLYPRENYL-1,4-BENZOQUINOL METHYLASE, MITOCHONDRIAL"/>
    <property type="match status" value="1"/>
</dbReference>
<dbReference type="InterPro" id="IPR013216">
    <property type="entry name" value="Methyltransf_11"/>
</dbReference>
<gene>
    <name evidence="2" type="ORF">SAMN04488053_104194</name>
</gene>
<dbReference type="STRING" id="745820.SAMN04488053_104194"/>
<protein>
    <submittedName>
        <fullName evidence="2">Methyltransferase domain-containing protein</fullName>
    </submittedName>
</protein>
<feature type="domain" description="Methyltransferase type 11" evidence="1">
    <location>
        <begin position="43"/>
        <end position="140"/>
    </location>
</feature>
<dbReference type="AlphaFoldDB" id="A0A1H0F5C6"/>
<dbReference type="OrthoDB" id="9784101at2"/>
<reference evidence="3" key="1">
    <citation type="submission" date="2016-10" db="EMBL/GenBank/DDBJ databases">
        <authorList>
            <person name="Varghese N."/>
            <person name="Submissions S."/>
        </authorList>
    </citation>
    <scope>NUCLEOTIDE SEQUENCE [LARGE SCALE GENOMIC DNA]</scope>
    <source>
        <strain evidence="3">CGMCC 1.10369</strain>
    </source>
</reference>
<dbReference type="CDD" id="cd02440">
    <property type="entry name" value="AdoMet_MTases"/>
    <property type="match status" value="1"/>
</dbReference>